<evidence type="ECO:0000259" key="9">
    <source>
        <dbReference type="PROSITE" id="PS50177"/>
    </source>
</evidence>
<feature type="compositionally biased region" description="Low complexity" evidence="8">
    <location>
        <begin position="148"/>
        <end position="157"/>
    </location>
</feature>
<organism evidence="11 12">
    <name type="scientific">Marssonina brunnea f. sp. multigermtubi (strain MB_m1)</name>
    <name type="common">Marssonina leaf spot fungus</name>
    <dbReference type="NCBI Taxonomy" id="1072389"/>
    <lineage>
        <taxon>Eukaryota</taxon>
        <taxon>Fungi</taxon>
        <taxon>Dikarya</taxon>
        <taxon>Ascomycota</taxon>
        <taxon>Pezizomycotina</taxon>
        <taxon>Leotiomycetes</taxon>
        <taxon>Helotiales</taxon>
        <taxon>Drepanopezizaceae</taxon>
        <taxon>Drepanopeziza</taxon>
    </lineage>
</organism>
<feature type="domain" description="TAP-C" evidence="10">
    <location>
        <begin position="732"/>
        <end position="785"/>
    </location>
</feature>
<evidence type="ECO:0000259" key="10">
    <source>
        <dbReference type="PROSITE" id="PS51281"/>
    </source>
</evidence>
<dbReference type="InterPro" id="IPR002075">
    <property type="entry name" value="NTF2_dom"/>
</dbReference>
<evidence type="ECO:0000313" key="12">
    <source>
        <dbReference type="Proteomes" id="UP000006753"/>
    </source>
</evidence>
<dbReference type="OrthoDB" id="25872at2759"/>
<feature type="compositionally biased region" description="Low complexity" evidence="8">
    <location>
        <begin position="167"/>
        <end position="182"/>
    </location>
</feature>
<dbReference type="InterPro" id="IPR018222">
    <property type="entry name" value="Nuclear_transport_factor_2_euk"/>
</dbReference>
<dbReference type="SMART" id="SM00804">
    <property type="entry name" value="TAP_C"/>
    <property type="match status" value="1"/>
</dbReference>
<keyword evidence="4" id="KW-0433">Leucine-rich repeat</keyword>
<dbReference type="InterPro" id="IPR032710">
    <property type="entry name" value="NTF2-like_dom_sf"/>
</dbReference>
<feature type="compositionally biased region" description="Basic residues" evidence="8">
    <location>
        <begin position="119"/>
        <end position="129"/>
    </location>
</feature>
<reference evidence="11 12" key="1">
    <citation type="journal article" date="2012" name="BMC Genomics">
        <title>Sequencing the genome of Marssonina brunnea reveals fungus-poplar co-evolution.</title>
        <authorList>
            <person name="Zhu S."/>
            <person name="Cao Y.-Z."/>
            <person name="Jiang C."/>
            <person name="Tan B.-Y."/>
            <person name="Wang Z."/>
            <person name="Feng S."/>
            <person name="Zhang L."/>
            <person name="Su X.-H."/>
            <person name="Brejova B."/>
            <person name="Vinar T."/>
            <person name="Xu M."/>
            <person name="Wang M.-X."/>
            <person name="Zhang S.-G."/>
            <person name="Huang M.-R."/>
            <person name="Wu R."/>
            <person name="Zhou Y."/>
        </authorList>
    </citation>
    <scope>NUCLEOTIDE SEQUENCE [LARGE SCALE GENOMIC DNA]</scope>
    <source>
        <strain evidence="11 12">MB_m1</strain>
    </source>
</reference>
<keyword evidence="6" id="KW-0509">mRNA transport</keyword>
<dbReference type="GO" id="GO:0005634">
    <property type="term" value="C:nucleus"/>
    <property type="evidence" value="ECO:0007669"/>
    <property type="project" value="UniProtKB-SubCell"/>
</dbReference>
<dbReference type="GO" id="GO:0003723">
    <property type="term" value="F:RNA binding"/>
    <property type="evidence" value="ECO:0007669"/>
    <property type="project" value="TreeGrafter"/>
</dbReference>
<dbReference type="OMA" id="RWNPQAG"/>
<dbReference type="PANTHER" id="PTHR10662">
    <property type="entry name" value="NUCLEAR RNA EXPORT FACTOR"/>
    <property type="match status" value="1"/>
</dbReference>
<dbReference type="SUPFAM" id="SSF52058">
    <property type="entry name" value="L domain-like"/>
    <property type="match status" value="1"/>
</dbReference>
<dbReference type="Gene3D" id="3.80.10.10">
    <property type="entry name" value="Ribonuclease Inhibitor"/>
    <property type="match status" value="1"/>
</dbReference>
<dbReference type="PROSITE" id="PS50177">
    <property type="entry name" value="NTF2_DOMAIN"/>
    <property type="match status" value="1"/>
</dbReference>
<evidence type="ECO:0000256" key="4">
    <source>
        <dbReference type="ARBA" id="ARBA00022614"/>
    </source>
</evidence>
<dbReference type="GO" id="GO:0016973">
    <property type="term" value="P:poly(A)+ mRNA export from nucleus"/>
    <property type="evidence" value="ECO:0007669"/>
    <property type="project" value="TreeGrafter"/>
</dbReference>
<evidence type="ECO:0000256" key="3">
    <source>
        <dbReference type="ARBA" id="ARBA00022448"/>
    </source>
</evidence>
<sequence length="788" mass="85234">MSMTLNLVEANLNLVQPCPRLPSSSLPTFFVATFSPTTSVTSFSTTQPSTASPILLEILVHNHPRGITSTTVLLSANTAPKPATPWAHQVTPRNSFSPNKMLSAPPPPPRGPRASAPHARGRGRGGIQKRRADGPARVDRDGDLNMDAAASAGQSRSGRGRMEPGRSARTPTGPSTRTPGARSAQSNRTSGVRLAQSGRHGAAGRGGRVSISERSIVRGLGAQQGNLCESRLTVPSSRLQIGGLSESKAAKNPDGGLASLLGFLERKASVFRDSDSNDAAVKIKKSSMVGNSVFITASPDDIEAIKKLNNFTFAGATLSIRTVDPSEQKPEEPKTAEVRAQFASVLATRYDASTKCLNLSALATDPLLQQMGAFSAKDPHKIFPAMMVVAADMFKTKEEKREAIVSVTLTDNGLADTKEVVFLAYNFPDIKNIDLSRNSLSTMKSMDAFLGFHDLENLILNNNPIEPQLPNLKDDFLRRYLKLRTLNGVEVRTAEEVAAVVAVASKLPFPNVGPSFDDRGDVGKNFVTQFLNLYDTDRSTLLAQYYDSQSVYSLSINMSAYRGEKPSVAVQPWAAYTKHSRNLDKISHLNTRINRQYTGIQAIQPIWAGLPATRHPNLHTHTDKYLIECEPVSSLQDPTGQSVVGVDGLMITMHGEFEDNTSKNAEQSLRSFSRTFVLGPGAPGGPPIRVISDMLALRGWAPLPIHAPSAAVSETPQLLQPALVTAEQTELEQKTYMATQLTEQTGMTMEYSGMCLENAGWNLETAYNMFMANKANLPQEAWIGGIAR</sequence>
<dbReference type="InterPro" id="IPR005637">
    <property type="entry name" value="TAP_C_dom"/>
</dbReference>
<dbReference type="InterPro" id="IPR030217">
    <property type="entry name" value="NXF_fam"/>
</dbReference>
<keyword evidence="5" id="KW-0677">Repeat</keyword>
<dbReference type="EMBL" id="JH921431">
    <property type="protein sequence ID" value="EKD19328.1"/>
    <property type="molecule type" value="Genomic_DNA"/>
</dbReference>
<dbReference type="InterPro" id="IPR057125">
    <property type="entry name" value="NXF1/2/3/5-like_LRR"/>
</dbReference>
<evidence type="ECO:0000256" key="1">
    <source>
        <dbReference type="ARBA" id="ARBA00004123"/>
    </source>
</evidence>
<dbReference type="PROSITE" id="PS51281">
    <property type="entry name" value="TAP_C"/>
    <property type="match status" value="1"/>
</dbReference>
<comment type="subcellular location">
    <subcellularLocation>
        <location evidence="1">Nucleus</location>
    </subcellularLocation>
</comment>
<protein>
    <submittedName>
        <fullName evidence="11">mRNA export factor mex67</fullName>
    </submittedName>
</protein>
<evidence type="ECO:0000256" key="6">
    <source>
        <dbReference type="ARBA" id="ARBA00022816"/>
    </source>
</evidence>
<dbReference type="FunFam" id="3.10.450.50:FF:000013">
    <property type="entry name" value="mRNA export factor mex67"/>
    <property type="match status" value="1"/>
</dbReference>
<dbReference type="Pfam" id="PF03943">
    <property type="entry name" value="TAP_C"/>
    <property type="match status" value="1"/>
</dbReference>
<dbReference type="InterPro" id="IPR009060">
    <property type="entry name" value="UBA-like_sf"/>
</dbReference>
<accession>K1XEL3</accession>
<keyword evidence="3" id="KW-0813">Transport</keyword>
<feature type="region of interest" description="Disordered" evidence="8">
    <location>
        <begin position="80"/>
        <end position="210"/>
    </location>
</feature>
<dbReference type="CDD" id="cd14342">
    <property type="entry name" value="UBA_TAP-C"/>
    <property type="match status" value="1"/>
</dbReference>
<dbReference type="InParanoid" id="K1XEL3"/>
<name>K1XEL3_MARBU</name>
<dbReference type="PANTHER" id="PTHR10662:SF22">
    <property type="entry name" value="NUCLEAR RNA EXPORT FACTOR 1"/>
    <property type="match status" value="1"/>
</dbReference>
<dbReference type="InterPro" id="IPR032675">
    <property type="entry name" value="LRR_dom_sf"/>
</dbReference>
<evidence type="ECO:0000313" key="11">
    <source>
        <dbReference type="EMBL" id="EKD19328.1"/>
    </source>
</evidence>
<dbReference type="Pfam" id="PF24048">
    <property type="entry name" value="LRR_NXF1-5"/>
    <property type="match status" value="1"/>
</dbReference>
<evidence type="ECO:0000256" key="5">
    <source>
        <dbReference type="ARBA" id="ARBA00022737"/>
    </source>
</evidence>
<dbReference type="SUPFAM" id="SSF54427">
    <property type="entry name" value="NTF2-like"/>
    <property type="match status" value="1"/>
</dbReference>
<keyword evidence="12" id="KW-1185">Reference proteome</keyword>
<dbReference type="Gene3D" id="1.10.8.10">
    <property type="entry name" value="DNA helicase RuvA subunit, C-terminal domain"/>
    <property type="match status" value="1"/>
</dbReference>
<dbReference type="AlphaFoldDB" id="K1XEL3"/>
<keyword evidence="7" id="KW-0539">Nucleus</keyword>
<comment type="similarity">
    <text evidence="2">Belongs to the NXF family.</text>
</comment>
<gene>
    <name evidence="11" type="ORF">MBM_02565</name>
</gene>
<evidence type="ECO:0000256" key="2">
    <source>
        <dbReference type="ARBA" id="ARBA00009285"/>
    </source>
</evidence>
<dbReference type="eggNOG" id="KOG3763">
    <property type="taxonomic scope" value="Eukaryota"/>
</dbReference>
<dbReference type="Gene3D" id="3.10.450.50">
    <property type="match status" value="1"/>
</dbReference>
<dbReference type="GeneID" id="18758500"/>
<feature type="compositionally biased region" description="Basic and acidic residues" evidence="8">
    <location>
        <begin position="130"/>
        <end position="143"/>
    </location>
</feature>
<dbReference type="STRING" id="1072389.K1XEL3"/>
<evidence type="ECO:0000256" key="8">
    <source>
        <dbReference type="SAM" id="MobiDB-lite"/>
    </source>
</evidence>
<dbReference type="HOGENOM" id="CLU_024991_1_0_1"/>
<dbReference type="KEGG" id="mbe:MBM_02565"/>
<dbReference type="FunCoup" id="K1XEL3">
    <property type="interactions" value="469"/>
</dbReference>
<dbReference type="Proteomes" id="UP000006753">
    <property type="component" value="Unassembled WGS sequence"/>
</dbReference>
<feature type="compositionally biased region" description="Polar residues" evidence="8">
    <location>
        <begin position="91"/>
        <end position="100"/>
    </location>
</feature>
<dbReference type="SUPFAM" id="SSF46934">
    <property type="entry name" value="UBA-like"/>
    <property type="match status" value="1"/>
</dbReference>
<dbReference type="Pfam" id="PF22602">
    <property type="entry name" value="NXF_NTF2"/>
    <property type="match status" value="1"/>
</dbReference>
<evidence type="ECO:0000256" key="7">
    <source>
        <dbReference type="ARBA" id="ARBA00023242"/>
    </source>
</evidence>
<feature type="domain" description="NTF2" evidence="9">
    <location>
        <begin position="522"/>
        <end position="697"/>
    </location>
</feature>
<proteinExistence type="inferred from homology"/>